<sequence length="328" mass="31903">MPGLAVAAAATVVSLLLGSLAEALSPMLVAIVLGAVLANTVHLPAALEPGLGYAAKTLLRGGVVLLGAQLALGDVLALGGGGIVLAVLVVGLGFGAALLSGRLLRVPAGLTLLIGAGFSVCGAAAVAGAQSAVRASKEHAAAAVALVVGFGTLMIAFVPLAGAALGLDPHTTGVWAGASTHEVAQVVAIGGIVGGGALEPAVVVKLARVALLAPLVAILAVVGARAVRRVTFPEDGAEAAHTRPPLVPAFLLGFLALVALRSLGWIPTGWLSPVQTVQTVLLTAAMFALGNQVRLTQLRALGAGPLLVAAITTVVVAAVGLGGAVLLG</sequence>
<keyword evidence="6 7" id="KW-0472">Membrane</keyword>
<organism evidence="8 9">
    <name type="scientific">Brevibacterium salitolerans</name>
    <dbReference type="NCBI Taxonomy" id="1403566"/>
    <lineage>
        <taxon>Bacteria</taxon>
        <taxon>Bacillati</taxon>
        <taxon>Actinomycetota</taxon>
        <taxon>Actinomycetes</taxon>
        <taxon>Micrococcales</taxon>
        <taxon>Brevibacteriaceae</taxon>
        <taxon>Brevibacterium</taxon>
    </lineage>
</organism>
<evidence type="ECO:0000256" key="3">
    <source>
        <dbReference type="ARBA" id="ARBA00022475"/>
    </source>
</evidence>
<dbReference type="PANTHER" id="PTHR30106:SF2">
    <property type="entry name" value="UPF0324 INNER MEMBRANE PROTEIN YEIH"/>
    <property type="match status" value="1"/>
</dbReference>
<comment type="caution">
    <text evidence="8">The sequence shown here is derived from an EMBL/GenBank/DDBJ whole genome shotgun (WGS) entry which is preliminary data.</text>
</comment>
<feature type="transmembrane region" description="Helical" evidence="7">
    <location>
        <begin position="245"/>
        <end position="264"/>
    </location>
</feature>
<comment type="similarity">
    <text evidence="2">Belongs to the UPF0324 family.</text>
</comment>
<evidence type="ECO:0000256" key="6">
    <source>
        <dbReference type="ARBA" id="ARBA00023136"/>
    </source>
</evidence>
<evidence type="ECO:0000313" key="8">
    <source>
        <dbReference type="EMBL" id="GAA2092987.1"/>
    </source>
</evidence>
<proteinExistence type="inferred from homology"/>
<dbReference type="InterPro" id="IPR018383">
    <property type="entry name" value="UPF0324_pro"/>
</dbReference>
<keyword evidence="9" id="KW-1185">Reference proteome</keyword>
<dbReference type="Proteomes" id="UP001500984">
    <property type="component" value="Unassembled WGS sequence"/>
</dbReference>
<feature type="transmembrane region" description="Helical" evidence="7">
    <location>
        <begin position="106"/>
        <end position="128"/>
    </location>
</feature>
<protein>
    <submittedName>
        <fullName evidence="8">YeiH family protein</fullName>
    </submittedName>
</protein>
<name>A0ABN2WI83_9MICO</name>
<feature type="transmembrane region" description="Helical" evidence="7">
    <location>
        <begin position="301"/>
        <end position="327"/>
    </location>
</feature>
<evidence type="ECO:0000256" key="1">
    <source>
        <dbReference type="ARBA" id="ARBA00004651"/>
    </source>
</evidence>
<comment type="subcellular location">
    <subcellularLocation>
        <location evidence="1">Cell membrane</location>
        <topology evidence="1">Multi-pass membrane protein</topology>
    </subcellularLocation>
</comment>
<reference evidence="8 9" key="1">
    <citation type="journal article" date="2019" name="Int. J. Syst. Evol. Microbiol.">
        <title>The Global Catalogue of Microorganisms (GCM) 10K type strain sequencing project: providing services to taxonomists for standard genome sequencing and annotation.</title>
        <authorList>
            <consortium name="The Broad Institute Genomics Platform"/>
            <consortium name="The Broad Institute Genome Sequencing Center for Infectious Disease"/>
            <person name="Wu L."/>
            <person name="Ma J."/>
        </authorList>
    </citation>
    <scope>NUCLEOTIDE SEQUENCE [LARGE SCALE GENOMIC DNA]</scope>
    <source>
        <strain evidence="8 9">JCM 15900</strain>
    </source>
</reference>
<evidence type="ECO:0000256" key="5">
    <source>
        <dbReference type="ARBA" id="ARBA00022989"/>
    </source>
</evidence>
<feature type="transmembrane region" description="Helical" evidence="7">
    <location>
        <begin position="270"/>
        <end position="289"/>
    </location>
</feature>
<feature type="transmembrane region" description="Helical" evidence="7">
    <location>
        <begin position="75"/>
        <end position="100"/>
    </location>
</feature>
<keyword evidence="4 7" id="KW-0812">Transmembrane</keyword>
<dbReference type="EMBL" id="BAAAPZ010000003">
    <property type="protein sequence ID" value="GAA2092987.1"/>
    <property type="molecule type" value="Genomic_DNA"/>
</dbReference>
<evidence type="ECO:0000256" key="2">
    <source>
        <dbReference type="ARBA" id="ARBA00007977"/>
    </source>
</evidence>
<evidence type="ECO:0000313" key="9">
    <source>
        <dbReference type="Proteomes" id="UP001500984"/>
    </source>
</evidence>
<dbReference type="Pfam" id="PF03601">
    <property type="entry name" value="Cons_hypoth698"/>
    <property type="match status" value="1"/>
</dbReference>
<keyword evidence="3" id="KW-1003">Cell membrane</keyword>
<keyword evidence="5 7" id="KW-1133">Transmembrane helix</keyword>
<evidence type="ECO:0000256" key="7">
    <source>
        <dbReference type="SAM" id="Phobius"/>
    </source>
</evidence>
<feature type="transmembrane region" description="Helical" evidence="7">
    <location>
        <begin position="140"/>
        <end position="165"/>
    </location>
</feature>
<dbReference type="PANTHER" id="PTHR30106">
    <property type="entry name" value="INNER MEMBRANE PROTEIN YEIH-RELATED"/>
    <property type="match status" value="1"/>
</dbReference>
<accession>A0ABN2WI83</accession>
<feature type="transmembrane region" description="Helical" evidence="7">
    <location>
        <begin position="206"/>
        <end position="224"/>
    </location>
</feature>
<gene>
    <name evidence="8" type="ORF">GCM10009823_11090</name>
</gene>
<evidence type="ECO:0000256" key="4">
    <source>
        <dbReference type="ARBA" id="ARBA00022692"/>
    </source>
</evidence>